<accession>A0A8K0AHH6</accession>
<dbReference type="SUPFAM" id="SSF144232">
    <property type="entry name" value="HIT/MYND zinc finger-like"/>
    <property type="match status" value="1"/>
</dbReference>
<keyword evidence="4" id="KW-0862">Zinc</keyword>
<dbReference type="PROSITE" id="PS50865">
    <property type="entry name" value="ZF_MYND_2"/>
    <property type="match status" value="1"/>
</dbReference>
<dbReference type="InterPro" id="IPR012334">
    <property type="entry name" value="Pectin_lyas_fold"/>
</dbReference>
<dbReference type="EMBL" id="OV696694">
    <property type="protein sequence ID" value="CAH1274006.1"/>
    <property type="molecule type" value="Genomic_DNA"/>
</dbReference>
<dbReference type="SMART" id="SM00028">
    <property type="entry name" value="TPR"/>
    <property type="match status" value="2"/>
</dbReference>
<feature type="repeat" description="TPR" evidence="6">
    <location>
        <begin position="950"/>
        <end position="983"/>
    </location>
</feature>
<proteinExistence type="predicted"/>
<dbReference type="InterPro" id="IPR011990">
    <property type="entry name" value="TPR-like_helical_dom_sf"/>
</dbReference>
<dbReference type="PANTHER" id="PTHR46423:SF1">
    <property type="entry name" value="RNA POLYMERASE II-ASSOCIATED PROTEIN 3"/>
    <property type="match status" value="1"/>
</dbReference>
<dbReference type="SMART" id="SM00710">
    <property type="entry name" value="PbH1"/>
    <property type="match status" value="8"/>
</dbReference>
<feature type="coiled-coil region" evidence="7">
    <location>
        <begin position="394"/>
        <end position="421"/>
    </location>
</feature>
<keyword evidence="7" id="KW-0175">Coiled coil</keyword>
<dbReference type="SUPFAM" id="SSF52540">
    <property type="entry name" value="P-loop containing nucleoside triphosphate hydrolases"/>
    <property type="match status" value="1"/>
</dbReference>
<dbReference type="InterPro" id="IPR002182">
    <property type="entry name" value="NB-ARC"/>
</dbReference>
<dbReference type="InterPro" id="IPR011050">
    <property type="entry name" value="Pectin_lyase_fold/virulence"/>
</dbReference>
<dbReference type="PROSITE" id="PS01360">
    <property type="entry name" value="ZF_MYND_1"/>
    <property type="match status" value="1"/>
</dbReference>
<name>A0A8K0AHH6_BRALA</name>
<dbReference type="InterPro" id="IPR051966">
    <property type="entry name" value="RPAP3"/>
</dbReference>
<dbReference type="PROSITE" id="PS50005">
    <property type="entry name" value="TPR"/>
    <property type="match status" value="1"/>
</dbReference>
<dbReference type="InterPro" id="IPR006626">
    <property type="entry name" value="PbH1"/>
</dbReference>
<evidence type="ECO:0000256" key="3">
    <source>
        <dbReference type="ARBA" id="ARBA00022803"/>
    </source>
</evidence>
<dbReference type="GO" id="GO:0008270">
    <property type="term" value="F:zinc ion binding"/>
    <property type="evidence" value="ECO:0007669"/>
    <property type="project" value="UniProtKB-KW"/>
</dbReference>
<dbReference type="InterPro" id="IPR019734">
    <property type="entry name" value="TPR_rpt"/>
</dbReference>
<dbReference type="OrthoDB" id="6088515at2759"/>
<dbReference type="Proteomes" id="UP000838412">
    <property type="component" value="Chromosome 9"/>
</dbReference>
<evidence type="ECO:0000256" key="2">
    <source>
        <dbReference type="ARBA" id="ARBA00022771"/>
    </source>
</evidence>
<dbReference type="GO" id="GO:0101031">
    <property type="term" value="C:protein folding chaperone complex"/>
    <property type="evidence" value="ECO:0007669"/>
    <property type="project" value="TreeGrafter"/>
</dbReference>
<feature type="coiled-coil region" evidence="7">
    <location>
        <begin position="331"/>
        <end position="358"/>
    </location>
</feature>
<evidence type="ECO:0000256" key="1">
    <source>
        <dbReference type="ARBA" id="ARBA00022723"/>
    </source>
</evidence>
<evidence type="ECO:0000256" key="5">
    <source>
        <dbReference type="PROSITE-ProRule" id="PRU00134"/>
    </source>
</evidence>
<dbReference type="InterPro" id="IPR027417">
    <property type="entry name" value="P-loop_NTPase"/>
</dbReference>
<protein>
    <submittedName>
        <fullName evidence="9">STIP1 protein</fullName>
    </submittedName>
</protein>
<keyword evidence="2 5" id="KW-0863">Zinc-finger</keyword>
<evidence type="ECO:0000256" key="4">
    <source>
        <dbReference type="ARBA" id="ARBA00022833"/>
    </source>
</evidence>
<dbReference type="Gene3D" id="3.40.50.300">
    <property type="entry name" value="P-loop containing nucleotide triphosphate hydrolases"/>
    <property type="match status" value="1"/>
</dbReference>
<dbReference type="Pfam" id="PF00931">
    <property type="entry name" value="NB-ARC"/>
    <property type="match status" value="1"/>
</dbReference>
<dbReference type="Pfam" id="PF01753">
    <property type="entry name" value="zf-MYND"/>
    <property type="match status" value="1"/>
</dbReference>
<feature type="domain" description="MYND-type" evidence="8">
    <location>
        <begin position="1467"/>
        <end position="1505"/>
    </location>
</feature>
<dbReference type="Gene3D" id="1.25.40.10">
    <property type="entry name" value="Tetratricopeptide repeat domain"/>
    <property type="match status" value="1"/>
</dbReference>
<gene>
    <name evidence="9" type="primary">STIP1</name>
    <name evidence="9" type="ORF">BLAG_LOCUS25166</name>
</gene>
<evidence type="ECO:0000259" key="8">
    <source>
        <dbReference type="PROSITE" id="PS50865"/>
    </source>
</evidence>
<evidence type="ECO:0000256" key="7">
    <source>
        <dbReference type="SAM" id="Coils"/>
    </source>
</evidence>
<organism evidence="9 10">
    <name type="scientific">Branchiostoma lanceolatum</name>
    <name type="common">Common lancelet</name>
    <name type="synonym">Amphioxus lanceolatum</name>
    <dbReference type="NCBI Taxonomy" id="7740"/>
    <lineage>
        <taxon>Eukaryota</taxon>
        <taxon>Metazoa</taxon>
        <taxon>Chordata</taxon>
        <taxon>Cephalochordata</taxon>
        <taxon>Leptocardii</taxon>
        <taxon>Amphioxiformes</taxon>
        <taxon>Branchiostomatidae</taxon>
        <taxon>Branchiostoma</taxon>
    </lineage>
</organism>
<evidence type="ECO:0000256" key="6">
    <source>
        <dbReference type="PROSITE-ProRule" id="PRU00339"/>
    </source>
</evidence>
<dbReference type="Pfam" id="PF13229">
    <property type="entry name" value="Beta_helix"/>
    <property type="match status" value="1"/>
</dbReference>
<dbReference type="InterPro" id="IPR002893">
    <property type="entry name" value="Znf_MYND"/>
</dbReference>
<reference evidence="9" key="1">
    <citation type="submission" date="2022-01" db="EMBL/GenBank/DDBJ databases">
        <authorList>
            <person name="Braso-Vives M."/>
        </authorList>
    </citation>
    <scope>NUCLEOTIDE SEQUENCE</scope>
</reference>
<evidence type="ECO:0000313" key="9">
    <source>
        <dbReference type="EMBL" id="CAH1274006.1"/>
    </source>
</evidence>
<sequence length="1593" mass="179540">MAVSRPPKSGRQNSSNLSMQLSDLTVPIQPRAVVVNNSDQAGNTAAFDLREAEKEHLVVGCCLHRIITPPLRKYVESTMQKSYRNAKSKSRIHTQTFPNHMKSHKGHRLNYHNINNNNNKHKAAENKYDYRVSNHVAFAKLFLQPFMAHMTGFDDSCDMSALLGLICQVGDFNPDVKDAALKVRSEVRNKWAHCDISNWTRADFLRCFQLMHELVKSLKLPSTAEEKFKQDLMDWEQKGVQLILGQVIDKDLLRVVQQDVAEMQSNLVKYKESSDGEVEKLVEQLKSVKKVLAQTEEKFEEGQATLRRDVDTIGESVTEIEGRVTTLEDGHGKLAKQVRSLEDREANVEREVSAVAEKVEEIDRSLSDFQQSQTNVNATVAAEQEVQDERLQTLEEGQVKLESWQQEISESLEKMQITEDSKARKPAEGFFKIPDRNKWFSGRQKELKDLHTKFNILESSTISHKKLAICGLGGCGKTCLAVEYSWRLQETYQGGIYWMSAENNRTFEISLNDIALGIGTGGSNFDDTLARTTAWLSTLQEPWLLIVDNMDEFDVSSEVQKLLEGHWKQTSKGHILITTRREAVEMVETMGFERDNCVELTSMSEDESCAFLVNRTQQEEQPGMRDLARELGGLPLALEQAAAHINVLECAFEDYLKQYKRQRLKLLKRRKVKAVTSTTDKDRMAVNTTWLLNFQHIQQCEDPQLAEAACAMMNITAYLDPDDIPIELVNKGHPCVSQSPLAEYAESPLGSKQIFEVLTQFSLLQRYGKNSWSVHRLVQEVIINRCSSDNERVEYLQSACRMLHFAFSNTSSPQDVLQQSKEQSSSGRLLLWSKLARHACAVWRNMTAQLSQKDVFSRLMLAKEAAAVTHEASVFLSLNKQHSEAYLAQTQTLECVANTEVNDSFMAYITSVQVPLKEEYQKMLHAEMSVKVHSKADVKELKDCEKKEDPESLRQQGNDLFKKKQYSEAIACYTRAINISGDDVDERLYSNRSLCYFKVDEYILSLNDADKCIELNSMSGKAYCRRAFALAKLAEKDPTYRHYSGAAKAAAALAIHHEPTWRTNSQMKGYFPNLNVKEISSATELSFFTLSKQDCTILLKEGDYSLDALFIVANVQIVGVKGHTTVNCKDGIYCSPMFQRPVYCHFEKLQFPQMSDELVIRNGSVITLYRCQASNGVRGCKDFPNCQGGPGCVNSTNISCAETNNTPRSYKETHGRAGHAGLQVLGGTLYVDHCSIIDCGGGGLLVEGEESHAVVTNCEVMKHIQSGLEVRNGGTLKATGNNIHNNRTHGVIVGPGASTTHVVGNHIHNNLEEGVITLKSPVITIEANRIERNGASGISVESSTLDLHDNEIANNWHWGLFLKTHSSANICRNLVHSNKAGGLWFGFNQFGRVLIDENVIRDHTGPAIYIIKSFDKDVTRKMLNVIPKEYGEPYIVPPVITDRNVCQRNDTKQQHPSTAITSLPVGCAFCGDQHKKTMSCGKCGKAQYCSKDCQVQHWQRHKIICNIILGDYSFRVCTEDTVYKVHECTFRLFNPELKGIKQGTPPDNTGRRRFIVKIQAGPEYQSYDPDSKLILYDQTTTLDLSFRYMYVTN</sequence>
<dbReference type="Gene3D" id="2.160.20.10">
    <property type="entry name" value="Single-stranded right-handed beta-helix, Pectin lyase-like"/>
    <property type="match status" value="1"/>
</dbReference>
<dbReference type="GO" id="GO:0043531">
    <property type="term" value="F:ADP binding"/>
    <property type="evidence" value="ECO:0007669"/>
    <property type="project" value="InterPro"/>
</dbReference>
<dbReference type="Gene3D" id="6.10.140.2220">
    <property type="match status" value="1"/>
</dbReference>
<dbReference type="Pfam" id="PF25000">
    <property type="entry name" value="DUF7779"/>
    <property type="match status" value="1"/>
</dbReference>
<dbReference type="SUPFAM" id="SSF51126">
    <property type="entry name" value="Pectin lyase-like"/>
    <property type="match status" value="1"/>
</dbReference>
<dbReference type="PANTHER" id="PTHR46423">
    <property type="entry name" value="RNA POLYMERASE II-ASSOCIATED PROTEIN 3"/>
    <property type="match status" value="1"/>
</dbReference>
<keyword evidence="10" id="KW-1185">Reference proteome</keyword>
<dbReference type="InterPro" id="IPR056681">
    <property type="entry name" value="DUF7779"/>
</dbReference>
<feature type="coiled-coil region" evidence="7">
    <location>
        <begin position="253"/>
        <end position="298"/>
    </location>
</feature>
<dbReference type="SUPFAM" id="SSF48452">
    <property type="entry name" value="TPR-like"/>
    <property type="match status" value="1"/>
</dbReference>
<evidence type="ECO:0000313" key="10">
    <source>
        <dbReference type="Proteomes" id="UP000838412"/>
    </source>
</evidence>
<dbReference type="InterPro" id="IPR039448">
    <property type="entry name" value="Beta_helix"/>
</dbReference>
<keyword evidence="1" id="KW-0479">Metal-binding</keyword>
<keyword evidence="3 6" id="KW-0802">TPR repeat</keyword>